<protein>
    <submittedName>
        <fullName evidence="8">Major facilitator superfamily domain-containing protein</fullName>
    </submittedName>
</protein>
<feature type="transmembrane region" description="Helical" evidence="7">
    <location>
        <begin position="52"/>
        <end position="69"/>
    </location>
</feature>
<feature type="region of interest" description="Disordered" evidence="6">
    <location>
        <begin position="1"/>
        <end position="25"/>
    </location>
</feature>
<sequence length="509" mass="56043">MSDLERQYSGEKSIAQTKVHDDHENEDPEYAEYLVLAEEYTGDKMKRLTRAIDFRVVPQLIFIYMLSYIDRANVGNARLFGAQTDTGLSDTDWNIGLSLLFITFACFGLPSNLLVKRFGPKIVLPTLLMCVGGILIGAGCCNNRASWFALRILLGAFEAGMYPGCTYTLTTWYTPSQIHSRTSIYYLGGVLSGAFSGILAYGIGRLDYTWGFRGWRFIYVIEGLITFVVGLIAIFTLQDTPAKTKGWLSETDKRFLHLRNKFMYGGGSAKGKDGFRWTDVLQAIKSVHTWILCLIAICNTMALYGFSLSLPTIVKNMGFTAADAQGLSAPPYVFASICVVASGFFSDKYRLRAATIIVPSFFAFVGILTCYLTVHLPNLVALSYIATCVAAGGLYCLTPALTVWIGLNSAGQTKRAAAISIVFFAAAIGGVPGSYIYIAKEAPRYPTGFGTSLAVLGFGNLIVPAFYWWFCGRQNSKREAMSKEQILANHSQDELAALGDLSPLYRYER</sequence>
<organism evidence="8 9">
    <name type="scientific">Dioszegia hungarica</name>
    <dbReference type="NCBI Taxonomy" id="4972"/>
    <lineage>
        <taxon>Eukaryota</taxon>
        <taxon>Fungi</taxon>
        <taxon>Dikarya</taxon>
        <taxon>Basidiomycota</taxon>
        <taxon>Agaricomycotina</taxon>
        <taxon>Tremellomycetes</taxon>
        <taxon>Tremellales</taxon>
        <taxon>Bulleribasidiaceae</taxon>
        <taxon>Dioszegia</taxon>
    </lineage>
</organism>
<feature type="transmembrane region" description="Helical" evidence="7">
    <location>
        <begin position="122"/>
        <end position="139"/>
    </location>
</feature>
<keyword evidence="4 7" id="KW-1133">Transmembrane helix</keyword>
<feature type="transmembrane region" description="Helical" evidence="7">
    <location>
        <begin position="216"/>
        <end position="237"/>
    </location>
</feature>
<dbReference type="Proteomes" id="UP001164286">
    <property type="component" value="Unassembled WGS sequence"/>
</dbReference>
<feature type="transmembrane region" description="Helical" evidence="7">
    <location>
        <begin position="417"/>
        <end position="438"/>
    </location>
</feature>
<feature type="transmembrane region" description="Helical" evidence="7">
    <location>
        <begin position="329"/>
        <end position="346"/>
    </location>
</feature>
<dbReference type="RefSeq" id="XP_052942538.1">
    <property type="nucleotide sequence ID" value="XM_053091414.1"/>
</dbReference>
<feature type="transmembrane region" description="Helical" evidence="7">
    <location>
        <begin position="145"/>
        <end position="163"/>
    </location>
</feature>
<dbReference type="SUPFAM" id="SSF103473">
    <property type="entry name" value="MFS general substrate transporter"/>
    <property type="match status" value="1"/>
</dbReference>
<feature type="transmembrane region" description="Helical" evidence="7">
    <location>
        <begin position="353"/>
        <end position="374"/>
    </location>
</feature>
<dbReference type="Pfam" id="PF07690">
    <property type="entry name" value="MFS_1"/>
    <property type="match status" value="1"/>
</dbReference>
<dbReference type="AlphaFoldDB" id="A0AA38LTN9"/>
<reference evidence="8" key="1">
    <citation type="journal article" date="2022" name="G3 (Bethesda)">
        <title>High quality genome of the basidiomycete yeast Dioszegia hungarica PDD-24b-2 isolated from cloud water.</title>
        <authorList>
            <person name="Jarrige D."/>
            <person name="Haridas S."/>
            <person name="Bleykasten-Grosshans C."/>
            <person name="Joly M."/>
            <person name="Nadalig T."/>
            <person name="Sancelme M."/>
            <person name="Vuilleumier S."/>
            <person name="Grigoriev I.V."/>
            <person name="Amato P."/>
            <person name="Bringel F."/>
        </authorList>
    </citation>
    <scope>NUCLEOTIDE SEQUENCE</scope>
    <source>
        <strain evidence="8">PDD-24b-2</strain>
    </source>
</reference>
<dbReference type="FunFam" id="1.20.1250.20:FF:000013">
    <property type="entry name" value="MFS general substrate transporter"/>
    <property type="match status" value="1"/>
</dbReference>
<dbReference type="EMBL" id="JAKWFO010000014">
    <property type="protein sequence ID" value="KAI9632761.1"/>
    <property type="molecule type" value="Genomic_DNA"/>
</dbReference>
<dbReference type="InterPro" id="IPR036259">
    <property type="entry name" value="MFS_trans_sf"/>
</dbReference>
<keyword evidence="3 7" id="KW-0812">Transmembrane</keyword>
<feature type="transmembrane region" description="Helical" evidence="7">
    <location>
        <begin position="184"/>
        <end position="204"/>
    </location>
</feature>
<evidence type="ECO:0000256" key="1">
    <source>
        <dbReference type="ARBA" id="ARBA00004141"/>
    </source>
</evidence>
<comment type="caution">
    <text evidence="8">The sequence shown here is derived from an EMBL/GenBank/DDBJ whole genome shotgun (WGS) entry which is preliminary data.</text>
</comment>
<dbReference type="GO" id="GO:0016020">
    <property type="term" value="C:membrane"/>
    <property type="evidence" value="ECO:0007669"/>
    <property type="project" value="UniProtKB-SubCell"/>
</dbReference>
<proteinExistence type="predicted"/>
<evidence type="ECO:0000313" key="9">
    <source>
        <dbReference type="Proteomes" id="UP001164286"/>
    </source>
</evidence>
<dbReference type="PANTHER" id="PTHR43791:SF54">
    <property type="entry name" value="MAJOR FACILITATOR SUPERFAMILY (MFS) PROFILE DOMAIN-CONTAINING PROTEIN-RELATED"/>
    <property type="match status" value="1"/>
</dbReference>
<evidence type="ECO:0000256" key="3">
    <source>
        <dbReference type="ARBA" id="ARBA00022692"/>
    </source>
</evidence>
<feature type="transmembrane region" description="Helical" evidence="7">
    <location>
        <begin position="290"/>
        <end position="309"/>
    </location>
</feature>
<gene>
    <name evidence="8" type="ORF">MKK02DRAFT_41071</name>
</gene>
<keyword evidence="5 7" id="KW-0472">Membrane</keyword>
<evidence type="ECO:0000313" key="8">
    <source>
        <dbReference type="EMBL" id="KAI9632761.1"/>
    </source>
</evidence>
<dbReference type="FunFam" id="1.20.1250.20:FF:000018">
    <property type="entry name" value="MFS transporter permease"/>
    <property type="match status" value="1"/>
</dbReference>
<evidence type="ECO:0000256" key="2">
    <source>
        <dbReference type="ARBA" id="ARBA00022448"/>
    </source>
</evidence>
<evidence type="ECO:0000256" key="7">
    <source>
        <dbReference type="SAM" id="Phobius"/>
    </source>
</evidence>
<evidence type="ECO:0000256" key="4">
    <source>
        <dbReference type="ARBA" id="ARBA00022989"/>
    </source>
</evidence>
<evidence type="ECO:0000256" key="6">
    <source>
        <dbReference type="SAM" id="MobiDB-lite"/>
    </source>
</evidence>
<feature type="transmembrane region" description="Helical" evidence="7">
    <location>
        <begin position="450"/>
        <end position="470"/>
    </location>
</feature>
<accession>A0AA38LTN9</accession>
<keyword evidence="9" id="KW-1185">Reference proteome</keyword>
<dbReference type="GO" id="GO:0022857">
    <property type="term" value="F:transmembrane transporter activity"/>
    <property type="evidence" value="ECO:0007669"/>
    <property type="project" value="InterPro"/>
</dbReference>
<comment type="subcellular location">
    <subcellularLocation>
        <location evidence="1">Membrane</location>
        <topology evidence="1">Multi-pass membrane protein</topology>
    </subcellularLocation>
</comment>
<dbReference type="InterPro" id="IPR011701">
    <property type="entry name" value="MFS"/>
</dbReference>
<keyword evidence="2" id="KW-0813">Transport</keyword>
<feature type="transmembrane region" description="Helical" evidence="7">
    <location>
        <begin position="95"/>
        <end position="115"/>
    </location>
</feature>
<feature type="transmembrane region" description="Helical" evidence="7">
    <location>
        <begin position="380"/>
        <end position="405"/>
    </location>
</feature>
<dbReference type="PANTHER" id="PTHR43791">
    <property type="entry name" value="PERMEASE-RELATED"/>
    <property type="match status" value="1"/>
</dbReference>
<dbReference type="GeneID" id="77730619"/>
<name>A0AA38LTN9_9TREE</name>
<dbReference type="Gene3D" id="1.20.1250.20">
    <property type="entry name" value="MFS general substrate transporter like domains"/>
    <property type="match status" value="2"/>
</dbReference>
<evidence type="ECO:0000256" key="5">
    <source>
        <dbReference type="ARBA" id="ARBA00023136"/>
    </source>
</evidence>